<organism evidence="1 2">
    <name type="scientific">Pseudaminobacter soli</name>
    <name type="common">ex Li et al. 2025</name>
    <dbReference type="NCBI Taxonomy" id="1295366"/>
    <lineage>
        <taxon>Bacteria</taxon>
        <taxon>Pseudomonadati</taxon>
        <taxon>Pseudomonadota</taxon>
        <taxon>Alphaproteobacteria</taxon>
        <taxon>Hyphomicrobiales</taxon>
        <taxon>Phyllobacteriaceae</taxon>
        <taxon>Pseudaminobacter</taxon>
    </lineage>
</organism>
<keyword evidence="2" id="KW-1185">Reference proteome</keyword>
<evidence type="ECO:0000313" key="1">
    <source>
        <dbReference type="EMBL" id="PSJ59719.1"/>
    </source>
</evidence>
<dbReference type="RefSeq" id="WP_106724861.1">
    <property type="nucleotide sequence ID" value="NZ_PXYL01000007.1"/>
</dbReference>
<evidence type="ECO:0000313" key="2">
    <source>
        <dbReference type="Proteomes" id="UP000240653"/>
    </source>
</evidence>
<comment type="caution">
    <text evidence="1">The sequence shown here is derived from an EMBL/GenBank/DDBJ whole genome shotgun (WGS) entry which is preliminary data.</text>
</comment>
<sequence length="109" mass="11978">MKNYWKIGLGVAALLVVALFVGWYRVASIGHEALRDVATQANLCKTVGCSEGIDEASSYLAEEFGLSPRLVEWCVGVDTLSERTGSKGLVNRSWWINLLYEPCGDPILE</sequence>
<name>A0A2P7SB51_9HYPH</name>
<dbReference type="EMBL" id="PXYL01000007">
    <property type="protein sequence ID" value="PSJ59719.1"/>
    <property type="molecule type" value="Genomic_DNA"/>
</dbReference>
<dbReference type="Proteomes" id="UP000240653">
    <property type="component" value="Unassembled WGS sequence"/>
</dbReference>
<protein>
    <submittedName>
        <fullName evidence="1">Uncharacterized protein</fullName>
    </submittedName>
</protein>
<gene>
    <name evidence="1" type="ORF">C7I85_15305</name>
</gene>
<reference evidence="1 2" key="1">
    <citation type="submission" date="2018-03" db="EMBL/GenBank/DDBJ databases">
        <title>The draft genome of Mesorhizobium soli JCM 19897.</title>
        <authorList>
            <person name="Li L."/>
            <person name="Liu L."/>
            <person name="Liang L."/>
            <person name="Wang T."/>
            <person name="Zhang X."/>
        </authorList>
    </citation>
    <scope>NUCLEOTIDE SEQUENCE [LARGE SCALE GENOMIC DNA]</scope>
    <source>
        <strain evidence="1 2">JCM 19897</strain>
    </source>
</reference>
<dbReference type="OrthoDB" id="7926221at2"/>
<accession>A0A2P7SB51</accession>
<dbReference type="AlphaFoldDB" id="A0A2P7SB51"/>
<proteinExistence type="predicted"/>